<evidence type="ECO:0000256" key="5">
    <source>
        <dbReference type="ARBA" id="ARBA00023136"/>
    </source>
</evidence>
<keyword evidence="8" id="KW-1185">Reference proteome</keyword>
<dbReference type="PANTHER" id="PTHR10057">
    <property type="entry name" value="PERIPHERAL-TYPE BENZODIAZEPINE RECEPTOR"/>
    <property type="match status" value="1"/>
</dbReference>
<evidence type="ECO:0000256" key="1">
    <source>
        <dbReference type="ARBA" id="ARBA00004141"/>
    </source>
</evidence>
<dbReference type="AlphaFoldDB" id="A0A9N9WNG5"/>
<dbReference type="CDD" id="cd15904">
    <property type="entry name" value="TSPO_MBR"/>
    <property type="match status" value="1"/>
</dbReference>
<sequence length="164" mass="18995">MGRLKPLSYRIVQIFIAILIPNVGGLMMFLLLTDKIKEHDGKDRIEPFYAPPDWFVGVAWITLYTLMGISSWRLWMNKKSHDIKIPLLIYFIKLLLNWLWPLLAFGLDLLLGAIIEMIALLIFVVVTGALFYKVDKLSGILFIPYFAYLTYATILCIHIYILNN</sequence>
<feature type="transmembrane region" description="Helical" evidence="6">
    <location>
        <begin position="109"/>
        <end position="132"/>
    </location>
</feature>
<dbReference type="PIRSF" id="PIRSF005859">
    <property type="entry name" value="PBR"/>
    <property type="match status" value="1"/>
</dbReference>
<evidence type="ECO:0000313" key="8">
    <source>
        <dbReference type="Proteomes" id="UP001153620"/>
    </source>
</evidence>
<dbReference type="Gene3D" id="1.20.1260.100">
    <property type="entry name" value="TspO/MBR protein"/>
    <property type="match status" value="1"/>
</dbReference>
<keyword evidence="3 6" id="KW-0812">Transmembrane</keyword>
<evidence type="ECO:0000313" key="7">
    <source>
        <dbReference type="EMBL" id="CAG9799574.1"/>
    </source>
</evidence>
<comment type="similarity">
    <text evidence="2">Belongs to the TspO/BZRP family.</text>
</comment>
<gene>
    <name evidence="7" type="ORF">CHIRRI_LOCUS2539</name>
</gene>
<proteinExistence type="inferred from homology"/>
<evidence type="ECO:0000256" key="6">
    <source>
        <dbReference type="SAM" id="Phobius"/>
    </source>
</evidence>
<organism evidence="7 8">
    <name type="scientific">Chironomus riparius</name>
    <dbReference type="NCBI Taxonomy" id="315576"/>
    <lineage>
        <taxon>Eukaryota</taxon>
        <taxon>Metazoa</taxon>
        <taxon>Ecdysozoa</taxon>
        <taxon>Arthropoda</taxon>
        <taxon>Hexapoda</taxon>
        <taxon>Insecta</taxon>
        <taxon>Pterygota</taxon>
        <taxon>Neoptera</taxon>
        <taxon>Endopterygota</taxon>
        <taxon>Diptera</taxon>
        <taxon>Nematocera</taxon>
        <taxon>Chironomoidea</taxon>
        <taxon>Chironomidae</taxon>
        <taxon>Chironominae</taxon>
        <taxon>Chironomus</taxon>
    </lineage>
</organism>
<dbReference type="InterPro" id="IPR004307">
    <property type="entry name" value="TspO_MBR"/>
</dbReference>
<dbReference type="FunFam" id="1.20.1260.100:FF:000001">
    <property type="entry name" value="translocator protein 2"/>
    <property type="match status" value="1"/>
</dbReference>
<evidence type="ECO:0000256" key="4">
    <source>
        <dbReference type="ARBA" id="ARBA00022989"/>
    </source>
</evidence>
<keyword evidence="4 6" id="KW-1133">Transmembrane helix</keyword>
<dbReference type="InterPro" id="IPR038330">
    <property type="entry name" value="TspO/MBR-related_sf"/>
</dbReference>
<dbReference type="GO" id="GO:0033013">
    <property type="term" value="P:tetrapyrrole metabolic process"/>
    <property type="evidence" value="ECO:0007669"/>
    <property type="project" value="UniProtKB-ARBA"/>
</dbReference>
<protein>
    <submittedName>
        <fullName evidence="7">Uncharacterized protein</fullName>
    </submittedName>
</protein>
<dbReference type="OrthoDB" id="8841220at2759"/>
<dbReference type="Pfam" id="PF03073">
    <property type="entry name" value="TspO_MBR"/>
    <property type="match status" value="1"/>
</dbReference>
<reference evidence="7" key="1">
    <citation type="submission" date="2022-01" db="EMBL/GenBank/DDBJ databases">
        <authorList>
            <person name="King R."/>
        </authorList>
    </citation>
    <scope>NUCLEOTIDE SEQUENCE</scope>
</reference>
<dbReference type="GO" id="GO:0016020">
    <property type="term" value="C:membrane"/>
    <property type="evidence" value="ECO:0007669"/>
    <property type="project" value="UniProtKB-SubCell"/>
</dbReference>
<feature type="transmembrane region" description="Helical" evidence="6">
    <location>
        <begin position="12"/>
        <end position="32"/>
    </location>
</feature>
<evidence type="ECO:0000256" key="2">
    <source>
        <dbReference type="ARBA" id="ARBA00007524"/>
    </source>
</evidence>
<dbReference type="EMBL" id="OU895877">
    <property type="protein sequence ID" value="CAG9799574.1"/>
    <property type="molecule type" value="Genomic_DNA"/>
</dbReference>
<reference evidence="7" key="2">
    <citation type="submission" date="2022-10" db="EMBL/GenBank/DDBJ databases">
        <authorList>
            <consortium name="ENA_rothamsted_submissions"/>
            <consortium name="culmorum"/>
            <person name="King R."/>
        </authorList>
    </citation>
    <scope>NUCLEOTIDE SEQUENCE</scope>
</reference>
<feature type="transmembrane region" description="Helical" evidence="6">
    <location>
        <begin position="54"/>
        <end position="75"/>
    </location>
</feature>
<feature type="transmembrane region" description="Helical" evidence="6">
    <location>
        <begin position="87"/>
        <end position="103"/>
    </location>
</feature>
<accession>A0A9N9WNG5</accession>
<dbReference type="Proteomes" id="UP001153620">
    <property type="component" value="Chromosome 1"/>
</dbReference>
<name>A0A9N9WNG5_9DIPT</name>
<dbReference type="PANTHER" id="PTHR10057:SF0">
    <property type="entry name" value="TRANSLOCATOR PROTEIN"/>
    <property type="match status" value="1"/>
</dbReference>
<keyword evidence="5 6" id="KW-0472">Membrane</keyword>
<evidence type="ECO:0000256" key="3">
    <source>
        <dbReference type="ARBA" id="ARBA00022692"/>
    </source>
</evidence>
<feature type="transmembrane region" description="Helical" evidence="6">
    <location>
        <begin position="139"/>
        <end position="161"/>
    </location>
</feature>
<comment type="subcellular location">
    <subcellularLocation>
        <location evidence="1">Membrane</location>
        <topology evidence="1">Multi-pass membrane protein</topology>
    </subcellularLocation>
</comment>